<sequence>MKWRDFCEKKRVVHLFPKVLDWADSEGKEAFDNAKARYWVQINNLPSKIPLLDLDMYVQEVDYDADIDPLLLEDLYNSPPPSPETPDLSSIKISEIMPTGWDVVDPPINTIPKYIFIKSSTADDIVDRSAPTIPTGCGDGGKIDITVESITIIPTGWGDEEKVEPINAQDLQGRQLNASTLNNTDKNGENMLENTKNNRPSFELVPDWENRFCCQMKWRDFYEKKRVVHLFPKVLDWDDSAGKEAFDNAKARYWVQINNLPSKISLLDPDMYVQEVDYDADIDPLLLEDLYNSPPPSPETPDLSSIKISEIMPTGWDVVDPPINTIPKYIFIKPSTADDIVYSSAPTIPIGCGDGGKIDITAESITIIPIGWGDEEKVEPINAQDFQGRQLNASTLNNTDKNGENMLGNTKNNITMLHAAAKYRIPPKACANATRLILNS</sequence>
<reference evidence="1 2" key="1">
    <citation type="journal article" date="2021" name="Hortic Res">
        <title>Chromosome-scale assembly of the Dendrobium chrysotoxum genome enhances the understanding of orchid evolution.</title>
        <authorList>
            <person name="Zhang Y."/>
            <person name="Zhang G.Q."/>
            <person name="Zhang D."/>
            <person name="Liu X.D."/>
            <person name="Xu X.Y."/>
            <person name="Sun W.H."/>
            <person name="Yu X."/>
            <person name="Zhu X."/>
            <person name="Wang Z.W."/>
            <person name="Zhao X."/>
            <person name="Zhong W.Y."/>
            <person name="Chen H."/>
            <person name="Yin W.L."/>
            <person name="Huang T."/>
            <person name="Niu S.C."/>
            <person name="Liu Z.J."/>
        </authorList>
    </citation>
    <scope>NUCLEOTIDE SEQUENCE [LARGE SCALE GENOMIC DNA]</scope>
    <source>
        <strain evidence="1">Lindl</strain>
    </source>
</reference>
<dbReference type="EMBL" id="JAGFBR010000010">
    <property type="protein sequence ID" value="KAH0460254.1"/>
    <property type="molecule type" value="Genomic_DNA"/>
</dbReference>
<name>A0AAV7GWT1_DENCH</name>
<accession>A0AAV7GWT1</accession>
<keyword evidence="2" id="KW-1185">Reference proteome</keyword>
<organism evidence="1 2">
    <name type="scientific">Dendrobium chrysotoxum</name>
    <name type="common">Orchid</name>
    <dbReference type="NCBI Taxonomy" id="161865"/>
    <lineage>
        <taxon>Eukaryota</taxon>
        <taxon>Viridiplantae</taxon>
        <taxon>Streptophyta</taxon>
        <taxon>Embryophyta</taxon>
        <taxon>Tracheophyta</taxon>
        <taxon>Spermatophyta</taxon>
        <taxon>Magnoliopsida</taxon>
        <taxon>Liliopsida</taxon>
        <taxon>Asparagales</taxon>
        <taxon>Orchidaceae</taxon>
        <taxon>Epidendroideae</taxon>
        <taxon>Malaxideae</taxon>
        <taxon>Dendrobiinae</taxon>
        <taxon>Dendrobium</taxon>
    </lineage>
</organism>
<dbReference type="PANTHER" id="PTHR34567">
    <property type="entry name" value="FK506-BINDING-LIKE PROTEIN"/>
    <property type="match status" value="1"/>
</dbReference>
<evidence type="ECO:0000313" key="2">
    <source>
        <dbReference type="Proteomes" id="UP000775213"/>
    </source>
</evidence>
<dbReference type="AlphaFoldDB" id="A0AAV7GWT1"/>
<comment type="caution">
    <text evidence="1">The sequence shown here is derived from an EMBL/GenBank/DDBJ whole genome shotgun (WGS) entry which is preliminary data.</text>
</comment>
<dbReference type="PANTHER" id="PTHR34567:SF7">
    <property type="entry name" value="PENTATRICOPEPTIDE REPEAT-CONTAINING-LIKE PROTEIN"/>
    <property type="match status" value="1"/>
</dbReference>
<proteinExistence type="predicted"/>
<gene>
    <name evidence="1" type="ORF">IEQ34_010917</name>
</gene>
<dbReference type="Proteomes" id="UP000775213">
    <property type="component" value="Unassembled WGS sequence"/>
</dbReference>
<evidence type="ECO:0000313" key="1">
    <source>
        <dbReference type="EMBL" id="KAH0460254.1"/>
    </source>
</evidence>
<protein>
    <submittedName>
        <fullName evidence="1">Uncharacterized protein</fullName>
    </submittedName>
</protein>